<reference evidence="6" key="1">
    <citation type="submission" date="2019-08" db="EMBL/GenBank/DDBJ databases">
        <authorList>
            <person name="Kucharzyk K."/>
            <person name="Murdoch R.W."/>
            <person name="Higgins S."/>
            <person name="Loffler F."/>
        </authorList>
    </citation>
    <scope>NUCLEOTIDE SEQUENCE</scope>
</reference>
<dbReference type="InterPro" id="IPR000397">
    <property type="entry name" value="Heat_shock_Hsp33"/>
</dbReference>
<evidence type="ECO:0000256" key="3">
    <source>
        <dbReference type="ARBA" id="ARBA00023157"/>
    </source>
</evidence>
<dbReference type="InterPro" id="IPR016153">
    <property type="entry name" value="Heat_shock_Hsp33_N"/>
</dbReference>
<comment type="caution">
    <text evidence="6">The sequence shown here is derived from an EMBL/GenBank/DDBJ whole genome shotgun (WGS) entry which is preliminary data.</text>
</comment>
<sequence>MAAYLLKSEQTPSAVALGVLVDRDYTVKAAGGYLIQPLPGCPEDVLTRLEAAVYTADPVTDMLAEGMRPSTLLNILLPGFKLQLISEGERVYRCGCSAERVERALISLGREELTRLAEERPETEVICEFCRKAYTFTNQELRALIR</sequence>
<keyword evidence="5" id="KW-0676">Redox-active center</keyword>
<evidence type="ECO:0000256" key="4">
    <source>
        <dbReference type="ARBA" id="ARBA00023186"/>
    </source>
</evidence>
<keyword evidence="4" id="KW-0143">Chaperone</keyword>
<dbReference type="InterPro" id="IPR016154">
    <property type="entry name" value="Heat_shock_Hsp33_C"/>
</dbReference>
<evidence type="ECO:0000256" key="5">
    <source>
        <dbReference type="ARBA" id="ARBA00023284"/>
    </source>
</evidence>
<evidence type="ECO:0000256" key="1">
    <source>
        <dbReference type="ARBA" id="ARBA00022490"/>
    </source>
</evidence>
<dbReference type="Pfam" id="PF01430">
    <property type="entry name" value="HSP33"/>
    <property type="match status" value="1"/>
</dbReference>
<organism evidence="6">
    <name type="scientific">bioreactor metagenome</name>
    <dbReference type="NCBI Taxonomy" id="1076179"/>
    <lineage>
        <taxon>unclassified sequences</taxon>
        <taxon>metagenomes</taxon>
        <taxon>ecological metagenomes</taxon>
    </lineage>
</organism>
<dbReference type="SUPFAM" id="SSF118352">
    <property type="entry name" value="HSP33 redox switch-like"/>
    <property type="match status" value="1"/>
</dbReference>
<dbReference type="GO" id="GO:0044183">
    <property type="term" value="F:protein folding chaperone"/>
    <property type="evidence" value="ECO:0007669"/>
    <property type="project" value="TreeGrafter"/>
</dbReference>
<dbReference type="GO" id="GO:0042026">
    <property type="term" value="P:protein refolding"/>
    <property type="evidence" value="ECO:0007669"/>
    <property type="project" value="TreeGrafter"/>
</dbReference>
<dbReference type="SUPFAM" id="SSF64397">
    <property type="entry name" value="Hsp33 domain"/>
    <property type="match status" value="1"/>
</dbReference>
<protein>
    <submittedName>
        <fullName evidence="6">33 kDa chaperonin</fullName>
    </submittedName>
</protein>
<evidence type="ECO:0000313" key="6">
    <source>
        <dbReference type="EMBL" id="MPN48221.1"/>
    </source>
</evidence>
<proteinExistence type="predicted"/>
<dbReference type="EMBL" id="VSSQ01110338">
    <property type="protein sequence ID" value="MPN48221.1"/>
    <property type="molecule type" value="Genomic_DNA"/>
</dbReference>
<evidence type="ECO:0000256" key="2">
    <source>
        <dbReference type="ARBA" id="ARBA00022833"/>
    </source>
</evidence>
<accession>A0A645IA56</accession>
<keyword evidence="2" id="KW-0862">Zinc</keyword>
<dbReference type="Gene3D" id="3.90.1280.10">
    <property type="entry name" value="HSP33 redox switch-like"/>
    <property type="match status" value="1"/>
</dbReference>
<gene>
    <name evidence="6" type="primary">hslO_31</name>
    <name evidence="6" type="ORF">SDC9_195826</name>
</gene>
<name>A0A645IA56_9ZZZZ</name>
<dbReference type="PANTHER" id="PTHR30111:SF1">
    <property type="entry name" value="33 KDA CHAPERONIN"/>
    <property type="match status" value="1"/>
</dbReference>
<dbReference type="AlphaFoldDB" id="A0A645IA56"/>
<dbReference type="PANTHER" id="PTHR30111">
    <property type="entry name" value="33 KDA CHAPERONIN"/>
    <property type="match status" value="1"/>
</dbReference>
<keyword evidence="3" id="KW-1015">Disulfide bond</keyword>
<dbReference type="GO" id="GO:0051082">
    <property type="term" value="F:unfolded protein binding"/>
    <property type="evidence" value="ECO:0007669"/>
    <property type="project" value="InterPro"/>
</dbReference>
<dbReference type="GO" id="GO:0005737">
    <property type="term" value="C:cytoplasm"/>
    <property type="evidence" value="ECO:0007669"/>
    <property type="project" value="InterPro"/>
</dbReference>
<dbReference type="Gene3D" id="3.55.30.10">
    <property type="entry name" value="Hsp33 domain"/>
    <property type="match status" value="1"/>
</dbReference>
<keyword evidence="1" id="KW-0963">Cytoplasm</keyword>